<dbReference type="Gene3D" id="3.50.50.100">
    <property type="match status" value="1"/>
</dbReference>
<dbReference type="STRING" id="519442.Huta_2772"/>
<dbReference type="SUPFAM" id="SSF51905">
    <property type="entry name" value="FAD/NAD(P)-binding domain"/>
    <property type="match status" value="2"/>
</dbReference>
<evidence type="ECO:0000256" key="2">
    <source>
        <dbReference type="ARBA" id="ARBA00005272"/>
    </source>
</evidence>
<evidence type="ECO:0000256" key="1">
    <source>
        <dbReference type="ARBA" id="ARBA00001974"/>
    </source>
</evidence>
<dbReference type="RefSeq" id="WP_015790495.1">
    <property type="nucleotide sequence ID" value="NC_013158.1"/>
</dbReference>
<dbReference type="GO" id="GO:0019646">
    <property type="term" value="P:aerobic electron transport chain"/>
    <property type="evidence" value="ECO:0007669"/>
    <property type="project" value="TreeGrafter"/>
</dbReference>
<protein>
    <submittedName>
        <fullName evidence="7">FAD-dependent pyridine nucleotide-disulphide oxidoreductase</fullName>
    </submittedName>
</protein>
<dbReference type="PANTHER" id="PTHR42913">
    <property type="entry name" value="APOPTOSIS-INDUCING FACTOR 1"/>
    <property type="match status" value="1"/>
</dbReference>
<feature type="domain" description="FAD/NAD(P)-binding" evidence="6">
    <location>
        <begin position="4"/>
        <end position="307"/>
    </location>
</feature>
<dbReference type="HOGENOM" id="CLU_021377_7_2_2"/>
<sequence length="387" mass="41689">MTESVVVLGSGYAGAGAIQRLESELGDRADLTWVSDQPYHLVLHEVHRCIRDPSVKEHVTIPVDEIKSPSTTFIEGRVETIDVEHRTVGFADGESIAYDHLLVAIGSQTAFFRIDGLEENALTLKSLDDALAIHDAVESEADDATMADPARVVVGGAGQTGVQVAGEVAAYRAEMSAPIDVVLVEGLESVLPGANSAFQSAIRDRLDKRSVDVQTGNFVSSVDDDAVYFDDGRDLAYDVLVWTGGITGQRAMEDVRVTKDHKSNRLKTTTTFQTDDERVFALGDAALVDQPGEDPAPPNAQAAWQAADVAAENIARSIRGQPLTEWRYENKGTVVSVGDEAVATDVLYSPIETFNGLGAELLKKVIAARWIADVSSFSRAFSAWPNM</sequence>
<name>C7NR20_HALUD</name>
<comment type="similarity">
    <text evidence="2">Belongs to the NADH dehydrogenase family.</text>
</comment>
<dbReference type="InterPro" id="IPR051169">
    <property type="entry name" value="NADH-Q_oxidoreductase"/>
</dbReference>
<keyword evidence="4" id="KW-0274">FAD</keyword>
<evidence type="ECO:0000313" key="7">
    <source>
        <dbReference type="EMBL" id="ACV12933.1"/>
    </source>
</evidence>
<comment type="cofactor">
    <cofactor evidence="1">
        <name>FAD</name>
        <dbReference type="ChEBI" id="CHEBI:57692"/>
    </cofactor>
</comment>
<accession>C7NR20</accession>
<dbReference type="eggNOG" id="arCOG01067">
    <property type="taxonomic scope" value="Archaea"/>
</dbReference>
<proteinExistence type="inferred from homology"/>
<evidence type="ECO:0000313" key="8">
    <source>
        <dbReference type="Proteomes" id="UP000002071"/>
    </source>
</evidence>
<dbReference type="InterPro" id="IPR023753">
    <property type="entry name" value="FAD/NAD-binding_dom"/>
</dbReference>
<dbReference type="PANTHER" id="PTHR42913:SF3">
    <property type="entry name" value="64 KDA MITOCHONDRIAL NADH DEHYDROGENASE (EUROFUNG)"/>
    <property type="match status" value="1"/>
</dbReference>
<dbReference type="AlphaFoldDB" id="C7NR20"/>
<evidence type="ECO:0000256" key="3">
    <source>
        <dbReference type="ARBA" id="ARBA00022630"/>
    </source>
</evidence>
<evidence type="ECO:0000256" key="5">
    <source>
        <dbReference type="ARBA" id="ARBA00023002"/>
    </source>
</evidence>
<dbReference type="GeneID" id="8385078"/>
<dbReference type="Pfam" id="PF07992">
    <property type="entry name" value="Pyr_redox_2"/>
    <property type="match status" value="1"/>
</dbReference>
<keyword evidence="5" id="KW-0560">Oxidoreductase</keyword>
<gene>
    <name evidence="7" type="ordered locus">Huta_2772</name>
</gene>
<dbReference type="Proteomes" id="UP000002071">
    <property type="component" value="Chromosome"/>
</dbReference>
<organism evidence="7 8">
    <name type="scientific">Halorhabdus utahensis (strain DSM 12940 / JCM 11049 / AX-2)</name>
    <dbReference type="NCBI Taxonomy" id="519442"/>
    <lineage>
        <taxon>Archaea</taxon>
        <taxon>Methanobacteriati</taxon>
        <taxon>Methanobacteriota</taxon>
        <taxon>Stenosarchaea group</taxon>
        <taxon>Halobacteria</taxon>
        <taxon>Halobacteriales</taxon>
        <taxon>Haloarculaceae</taxon>
        <taxon>Halorhabdus</taxon>
    </lineage>
</organism>
<keyword evidence="3" id="KW-0285">Flavoprotein</keyword>
<dbReference type="GO" id="GO:0003955">
    <property type="term" value="F:NAD(P)H dehydrogenase (quinone) activity"/>
    <property type="evidence" value="ECO:0007669"/>
    <property type="project" value="TreeGrafter"/>
</dbReference>
<dbReference type="EMBL" id="CP001687">
    <property type="protein sequence ID" value="ACV12933.1"/>
    <property type="molecule type" value="Genomic_DNA"/>
</dbReference>
<keyword evidence="8" id="KW-1185">Reference proteome</keyword>
<dbReference type="PRINTS" id="PR00368">
    <property type="entry name" value="FADPNR"/>
</dbReference>
<evidence type="ECO:0000259" key="6">
    <source>
        <dbReference type="Pfam" id="PF07992"/>
    </source>
</evidence>
<dbReference type="KEGG" id="hut:Huta_2772"/>
<evidence type="ECO:0000256" key="4">
    <source>
        <dbReference type="ARBA" id="ARBA00022827"/>
    </source>
</evidence>
<dbReference type="InterPro" id="IPR036188">
    <property type="entry name" value="FAD/NAD-bd_sf"/>
</dbReference>
<dbReference type="OrthoDB" id="6639at2157"/>
<reference evidence="7 8" key="1">
    <citation type="journal article" date="2009" name="Stand. Genomic Sci.">
        <title>Complete genome sequence of Halorhabdus utahensis type strain (AX-2).</title>
        <authorList>
            <person name="Anderson I."/>
            <person name="Tindall B.J."/>
            <person name="Pomrenke H."/>
            <person name="Goker M."/>
            <person name="Lapidus A."/>
            <person name="Nolan M."/>
            <person name="Copeland A."/>
            <person name="Glavina Del Rio T."/>
            <person name="Chen F."/>
            <person name="Tice H."/>
            <person name="Cheng J.F."/>
            <person name="Lucas S."/>
            <person name="Chertkov O."/>
            <person name="Bruce D."/>
            <person name="Brettin T."/>
            <person name="Detter J.C."/>
            <person name="Han C."/>
            <person name="Goodwin L."/>
            <person name="Land M."/>
            <person name="Hauser L."/>
            <person name="Chang Y.J."/>
            <person name="Jeffries C.D."/>
            <person name="Pitluck S."/>
            <person name="Pati A."/>
            <person name="Mavromatis K."/>
            <person name="Ivanova N."/>
            <person name="Ovchinnikova G."/>
            <person name="Chen A."/>
            <person name="Palaniappan K."/>
            <person name="Chain P."/>
            <person name="Rohde M."/>
            <person name="Bristow J."/>
            <person name="Eisen J.A."/>
            <person name="Markowitz V."/>
            <person name="Hugenholtz P."/>
            <person name="Kyrpides N.C."/>
            <person name="Klenk H.P."/>
        </authorList>
    </citation>
    <scope>NUCLEOTIDE SEQUENCE [LARGE SCALE GENOMIC DNA]</scope>
    <source>
        <strain evidence="8">DSM 12940 / JCM 11049 / AX-2</strain>
    </source>
</reference>